<keyword evidence="2" id="KW-1003">Cell membrane</keyword>
<accession>X1JWJ2</accession>
<dbReference type="PANTHER" id="PTHR30294:SF29">
    <property type="entry name" value="MULTIDRUG ABC TRANSPORTER PERMEASE YBHS-RELATED"/>
    <property type="match status" value="1"/>
</dbReference>
<evidence type="ECO:0000256" key="2">
    <source>
        <dbReference type="ARBA" id="ARBA00022475"/>
    </source>
</evidence>
<dbReference type="GO" id="GO:0140359">
    <property type="term" value="F:ABC-type transporter activity"/>
    <property type="evidence" value="ECO:0007669"/>
    <property type="project" value="InterPro"/>
</dbReference>
<keyword evidence="5 6" id="KW-0472">Membrane</keyword>
<protein>
    <recommendedName>
        <fullName evidence="7">ABC-2 type transporter transmembrane domain-containing protein</fullName>
    </recommendedName>
</protein>
<reference evidence="8" key="1">
    <citation type="journal article" date="2014" name="Front. Microbiol.">
        <title>High frequency of phylogenetically diverse reductive dehalogenase-homologous genes in deep subseafloor sedimentary metagenomes.</title>
        <authorList>
            <person name="Kawai M."/>
            <person name="Futagami T."/>
            <person name="Toyoda A."/>
            <person name="Takaki Y."/>
            <person name="Nishi S."/>
            <person name="Hori S."/>
            <person name="Arai W."/>
            <person name="Tsubouchi T."/>
            <person name="Morono Y."/>
            <person name="Uchiyama I."/>
            <person name="Ito T."/>
            <person name="Fujiyama A."/>
            <person name="Inagaki F."/>
            <person name="Takami H."/>
        </authorList>
    </citation>
    <scope>NUCLEOTIDE SEQUENCE</scope>
    <source>
        <strain evidence="8">Expedition CK06-06</strain>
    </source>
</reference>
<feature type="transmembrane region" description="Helical" evidence="6">
    <location>
        <begin position="144"/>
        <end position="166"/>
    </location>
</feature>
<gene>
    <name evidence="8" type="ORF">S03H2_49666</name>
</gene>
<feature type="transmembrane region" description="Helical" evidence="6">
    <location>
        <begin position="203"/>
        <end position="221"/>
    </location>
</feature>
<evidence type="ECO:0000256" key="1">
    <source>
        <dbReference type="ARBA" id="ARBA00004651"/>
    </source>
</evidence>
<name>X1JWJ2_9ZZZZ</name>
<evidence type="ECO:0000259" key="7">
    <source>
        <dbReference type="Pfam" id="PF12698"/>
    </source>
</evidence>
<feature type="transmembrane region" description="Helical" evidence="6">
    <location>
        <begin position="233"/>
        <end position="255"/>
    </location>
</feature>
<proteinExistence type="predicted"/>
<dbReference type="InterPro" id="IPR013525">
    <property type="entry name" value="ABC2_TM"/>
</dbReference>
<comment type="caution">
    <text evidence="8">The sequence shown here is derived from an EMBL/GenBank/DDBJ whole genome shotgun (WGS) entry which is preliminary data.</text>
</comment>
<dbReference type="PANTHER" id="PTHR30294">
    <property type="entry name" value="MEMBRANE COMPONENT OF ABC TRANSPORTER YHHJ-RELATED"/>
    <property type="match status" value="1"/>
</dbReference>
<keyword evidence="3 6" id="KW-0812">Transmembrane</keyword>
<evidence type="ECO:0000256" key="6">
    <source>
        <dbReference type="SAM" id="Phobius"/>
    </source>
</evidence>
<evidence type="ECO:0000256" key="5">
    <source>
        <dbReference type="ARBA" id="ARBA00023136"/>
    </source>
</evidence>
<feature type="non-terminal residue" evidence="8">
    <location>
        <position position="1"/>
    </location>
</feature>
<feature type="domain" description="ABC-2 type transporter transmembrane" evidence="7">
    <location>
        <begin position="6"/>
        <end position="252"/>
    </location>
</feature>
<evidence type="ECO:0000313" key="8">
    <source>
        <dbReference type="EMBL" id="GAH74158.1"/>
    </source>
</evidence>
<dbReference type="GO" id="GO:0005886">
    <property type="term" value="C:plasma membrane"/>
    <property type="evidence" value="ECO:0007669"/>
    <property type="project" value="UniProtKB-SubCell"/>
</dbReference>
<evidence type="ECO:0000256" key="4">
    <source>
        <dbReference type="ARBA" id="ARBA00022989"/>
    </source>
</evidence>
<dbReference type="EMBL" id="BARU01031399">
    <property type="protein sequence ID" value="GAH74158.1"/>
    <property type="molecule type" value="Genomic_DNA"/>
</dbReference>
<dbReference type="InterPro" id="IPR051449">
    <property type="entry name" value="ABC-2_transporter_component"/>
</dbReference>
<feature type="transmembrane region" description="Helical" evidence="6">
    <location>
        <begin position="102"/>
        <end position="124"/>
    </location>
</feature>
<organism evidence="8">
    <name type="scientific">marine sediment metagenome</name>
    <dbReference type="NCBI Taxonomy" id="412755"/>
    <lineage>
        <taxon>unclassified sequences</taxon>
        <taxon>metagenomes</taxon>
        <taxon>ecological metagenomes</taxon>
    </lineage>
</organism>
<dbReference type="AlphaFoldDB" id="X1JWJ2"/>
<sequence length="263" mass="28794">NAYATLNETIKAKLIDTLDETTVERIESGSNFTIHSLDGTKQANMQDWFIIFFPFASGLLFMVVINISSGYLLQSVVDEKENRTMEIIVTSTSPGQLMMGKIIGNLSVGLSQALIWYITAIAGLVALENIFGIGQSPNIQPVHLFLFIGIIFPGFILIAALMTIVSVTASELREAQQVSLLFTLPMASPFWLAAAILQHPDNPLTVFLSIFPFTSIVTMPLRISISTVPDNQILLAAAVIWISTIFSIILAARAFRLGMLHYG</sequence>
<keyword evidence="4 6" id="KW-1133">Transmembrane helix</keyword>
<feature type="transmembrane region" description="Helical" evidence="6">
    <location>
        <begin position="178"/>
        <end position="197"/>
    </location>
</feature>
<comment type="subcellular location">
    <subcellularLocation>
        <location evidence="1">Cell membrane</location>
        <topology evidence="1">Multi-pass membrane protein</topology>
    </subcellularLocation>
</comment>
<evidence type="ECO:0000256" key="3">
    <source>
        <dbReference type="ARBA" id="ARBA00022692"/>
    </source>
</evidence>
<feature type="non-terminal residue" evidence="8">
    <location>
        <position position="263"/>
    </location>
</feature>
<dbReference type="Pfam" id="PF12698">
    <property type="entry name" value="ABC2_membrane_3"/>
    <property type="match status" value="1"/>
</dbReference>
<feature type="transmembrane region" description="Helical" evidence="6">
    <location>
        <begin position="48"/>
        <end position="73"/>
    </location>
</feature>